<protein>
    <submittedName>
        <fullName evidence="2">Uncharacterized protein</fullName>
    </submittedName>
</protein>
<dbReference type="AlphaFoldDB" id="A0A1H5R0T1"/>
<feature type="transmembrane region" description="Helical" evidence="1">
    <location>
        <begin position="30"/>
        <end position="50"/>
    </location>
</feature>
<feature type="transmembrane region" description="Helical" evidence="1">
    <location>
        <begin position="56"/>
        <end position="77"/>
    </location>
</feature>
<name>A0A1H5R0T1_9PSEU</name>
<dbReference type="EMBL" id="FNUJ01000006">
    <property type="protein sequence ID" value="SEF32002.1"/>
    <property type="molecule type" value="Genomic_DNA"/>
</dbReference>
<evidence type="ECO:0000256" key="1">
    <source>
        <dbReference type="SAM" id="Phobius"/>
    </source>
</evidence>
<keyword evidence="1" id="KW-1133">Transmembrane helix</keyword>
<proteinExistence type="predicted"/>
<feature type="transmembrane region" description="Helical" evidence="1">
    <location>
        <begin position="134"/>
        <end position="156"/>
    </location>
</feature>
<sequence length="164" mass="18250">MKQEPERLDLPPGPEVYAAVAARRNQFDSLLWQVPALSLAGQAFLFSVALAPDARVLARIVACVLSLTITGLTLHLFARHRQGEITDAHWLETYEIERYGRGLAHGRTWQSNRNATNADAGWLTSWTRIGSFRLWSIGLSLFSVFSVVILVISIVAPRALQRSP</sequence>
<reference evidence="3" key="1">
    <citation type="submission" date="2016-10" db="EMBL/GenBank/DDBJ databases">
        <authorList>
            <person name="Varghese N."/>
            <person name="Submissions S."/>
        </authorList>
    </citation>
    <scope>NUCLEOTIDE SEQUENCE [LARGE SCALE GENOMIC DNA]</scope>
    <source>
        <strain evidence="3">DSM 44654</strain>
    </source>
</reference>
<dbReference type="STRING" id="218821.SAMN05421837_10632"/>
<dbReference type="RefSeq" id="WP_086678981.1">
    <property type="nucleotide sequence ID" value="NZ_FNUJ01000006.1"/>
</dbReference>
<organism evidence="2 3">
    <name type="scientific">Amycolatopsis pretoriensis</name>
    <dbReference type="NCBI Taxonomy" id="218821"/>
    <lineage>
        <taxon>Bacteria</taxon>
        <taxon>Bacillati</taxon>
        <taxon>Actinomycetota</taxon>
        <taxon>Actinomycetes</taxon>
        <taxon>Pseudonocardiales</taxon>
        <taxon>Pseudonocardiaceae</taxon>
        <taxon>Amycolatopsis</taxon>
    </lineage>
</organism>
<dbReference type="Proteomes" id="UP000198878">
    <property type="component" value="Unassembled WGS sequence"/>
</dbReference>
<evidence type="ECO:0000313" key="3">
    <source>
        <dbReference type="Proteomes" id="UP000198878"/>
    </source>
</evidence>
<evidence type="ECO:0000313" key="2">
    <source>
        <dbReference type="EMBL" id="SEF32002.1"/>
    </source>
</evidence>
<dbReference type="OrthoDB" id="4548651at2"/>
<keyword evidence="1" id="KW-0472">Membrane</keyword>
<keyword evidence="1" id="KW-0812">Transmembrane</keyword>
<keyword evidence="3" id="KW-1185">Reference proteome</keyword>
<accession>A0A1H5R0T1</accession>
<gene>
    <name evidence="2" type="ORF">SAMN05421837_10632</name>
</gene>